<dbReference type="Proteomes" id="UP001415857">
    <property type="component" value="Unassembled WGS sequence"/>
</dbReference>
<accession>A0AAP0RRM5</accession>
<evidence type="ECO:0000313" key="1">
    <source>
        <dbReference type="EMBL" id="KAK9283281.1"/>
    </source>
</evidence>
<name>A0AAP0RRM5_LIQFO</name>
<organism evidence="1 2">
    <name type="scientific">Liquidambar formosana</name>
    <name type="common">Formosan gum</name>
    <dbReference type="NCBI Taxonomy" id="63359"/>
    <lineage>
        <taxon>Eukaryota</taxon>
        <taxon>Viridiplantae</taxon>
        <taxon>Streptophyta</taxon>
        <taxon>Embryophyta</taxon>
        <taxon>Tracheophyta</taxon>
        <taxon>Spermatophyta</taxon>
        <taxon>Magnoliopsida</taxon>
        <taxon>eudicotyledons</taxon>
        <taxon>Gunneridae</taxon>
        <taxon>Pentapetalae</taxon>
        <taxon>Saxifragales</taxon>
        <taxon>Altingiaceae</taxon>
        <taxon>Liquidambar</taxon>
    </lineage>
</organism>
<sequence>MKYVKLHKCKLQQDELWLSPENTNRRGSIGHEQGRHDMHKVSKLVEAMQRVIMTKEQRLSVVANKEGRAEQSDGGSKQGI</sequence>
<dbReference type="AlphaFoldDB" id="A0AAP0RRM5"/>
<evidence type="ECO:0000313" key="2">
    <source>
        <dbReference type="Proteomes" id="UP001415857"/>
    </source>
</evidence>
<gene>
    <name evidence="1" type="ORF">L1049_011517</name>
</gene>
<reference evidence="1 2" key="1">
    <citation type="journal article" date="2024" name="Plant J.">
        <title>Genome sequences and population genomics reveal climatic adaptation and genomic divergence between two closely related sweetgum species.</title>
        <authorList>
            <person name="Xu W.Q."/>
            <person name="Ren C.Q."/>
            <person name="Zhang X.Y."/>
            <person name="Comes H.P."/>
            <person name="Liu X.H."/>
            <person name="Li Y.G."/>
            <person name="Kettle C.J."/>
            <person name="Jalonen R."/>
            <person name="Gaisberger H."/>
            <person name="Ma Y.Z."/>
            <person name="Qiu Y.X."/>
        </authorList>
    </citation>
    <scope>NUCLEOTIDE SEQUENCE [LARGE SCALE GENOMIC DNA]</scope>
    <source>
        <strain evidence="1">Hangzhou</strain>
    </source>
</reference>
<proteinExistence type="predicted"/>
<dbReference type="EMBL" id="JBBPBK010000006">
    <property type="protein sequence ID" value="KAK9283281.1"/>
    <property type="molecule type" value="Genomic_DNA"/>
</dbReference>
<comment type="caution">
    <text evidence="1">The sequence shown here is derived from an EMBL/GenBank/DDBJ whole genome shotgun (WGS) entry which is preliminary data.</text>
</comment>
<protein>
    <submittedName>
        <fullName evidence="1">Uncharacterized protein</fullName>
    </submittedName>
</protein>
<keyword evidence="2" id="KW-1185">Reference proteome</keyword>